<evidence type="ECO:0000313" key="4">
    <source>
        <dbReference type="Proteomes" id="UP000604046"/>
    </source>
</evidence>
<evidence type="ECO:0000256" key="2">
    <source>
        <dbReference type="SAM" id="Phobius"/>
    </source>
</evidence>
<feature type="transmembrane region" description="Helical" evidence="2">
    <location>
        <begin position="505"/>
        <end position="529"/>
    </location>
</feature>
<keyword evidence="4" id="KW-1185">Reference proteome</keyword>
<evidence type="ECO:0000313" key="3">
    <source>
        <dbReference type="EMBL" id="CAE7036289.1"/>
    </source>
</evidence>
<feature type="transmembrane region" description="Helical" evidence="2">
    <location>
        <begin position="473"/>
        <end position="493"/>
    </location>
</feature>
<reference evidence="3" key="1">
    <citation type="submission" date="2021-02" db="EMBL/GenBank/DDBJ databases">
        <authorList>
            <person name="Dougan E. K."/>
            <person name="Rhodes N."/>
            <person name="Thang M."/>
            <person name="Chan C."/>
        </authorList>
    </citation>
    <scope>NUCLEOTIDE SEQUENCE</scope>
</reference>
<keyword evidence="2" id="KW-1133">Transmembrane helix</keyword>
<comment type="caution">
    <text evidence="3">The sequence shown here is derived from an EMBL/GenBank/DDBJ whole genome shotgun (WGS) entry which is preliminary data.</text>
</comment>
<name>A0A812IIK9_9DINO</name>
<proteinExistence type="predicted"/>
<keyword evidence="2" id="KW-0472">Membrane</keyword>
<feature type="transmembrane region" description="Helical" evidence="2">
    <location>
        <begin position="280"/>
        <end position="299"/>
    </location>
</feature>
<evidence type="ECO:0000256" key="1">
    <source>
        <dbReference type="SAM" id="MobiDB-lite"/>
    </source>
</evidence>
<protein>
    <submittedName>
        <fullName evidence="3">Uncharacterized protein</fullName>
    </submittedName>
</protein>
<feature type="transmembrane region" description="Helical" evidence="2">
    <location>
        <begin position="541"/>
        <end position="562"/>
    </location>
</feature>
<dbReference type="EMBL" id="CAJNDS010000269">
    <property type="protein sequence ID" value="CAE7036289.1"/>
    <property type="molecule type" value="Genomic_DNA"/>
</dbReference>
<feature type="transmembrane region" description="Helical" evidence="2">
    <location>
        <begin position="413"/>
        <end position="430"/>
    </location>
</feature>
<keyword evidence="2" id="KW-0812">Transmembrane</keyword>
<dbReference type="AlphaFoldDB" id="A0A812IIK9"/>
<gene>
    <name evidence="3" type="ORF">SNAT2548_LOCUS4411</name>
</gene>
<feature type="transmembrane region" description="Helical" evidence="2">
    <location>
        <begin position="311"/>
        <end position="328"/>
    </location>
</feature>
<feature type="transmembrane region" description="Helical" evidence="2">
    <location>
        <begin position="184"/>
        <end position="203"/>
    </location>
</feature>
<feature type="region of interest" description="Disordered" evidence="1">
    <location>
        <begin position="576"/>
        <end position="624"/>
    </location>
</feature>
<dbReference type="Proteomes" id="UP000604046">
    <property type="component" value="Unassembled WGS sequence"/>
</dbReference>
<feature type="region of interest" description="Disordered" evidence="1">
    <location>
        <begin position="37"/>
        <end position="62"/>
    </location>
</feature>
<organism evidence="3 4">
    <name type="scientific">Symbiodinium natans</name>
    <dbReference type="NCBI Taxonomy" id="878477"/>
    <lineage>
        <taxon>Eukaryota</taxon>
        <taxon>Sar</taxon>
        <taxon>Alveolata</taxon>
        <taxon>Dinophyceae</taxon>
        <taxon>Suessiales</taxon>
        <taxon>Symbiodiniaceae</taxon>
        <taxon>Symbiodinium</taxon>
    </lineage>
</organism>
<feature type="compositionally biased region" description="Polar residues" evidence="1">
    <location>
        <begin position="609"/>
        <end position="624"/>
    </location>
</feature>
<sequence length="624" mass="69597">MLLKIPSGLGRGTADGGLCRSWRWWLGPCRYGGTIKRQSSDSSDGGHGHSGDEAASAEVRSEMEKEEEALAAQVLVSLRPVRPDIIRAVRAGTALRCCGRAFRTRTRGSFRLSFPTVEIDEFWSHSWHGNARSKIVTAAFLCNGRAAPLIATLCAIAAAALFLADMLPMEFEDPPRSPPGYPAVPYWGKAVGLFSYAILLFLWHSRKRVFLDILCINQNDNAMKAAALFSMPAFLKASDSLLVLWDPSYTKRLWCCFEIAAFLHSRSGGQEARVRVRPTMLGPSFVLVFASLCCMLLAVGFIPQRLADVRTLWPIMAALGFLAFYWSVAKLREFFRSVEALQQELQEFRCEDCLCHCCTSGHRSPDGSRTEVCDRRIILSCIRSWFGSIEDFDNIVRTQVLACLTTQLSSHVLTYKEFVFMAVPILWFQLDSFCERWDFILRPWPGHPLNLREPARMHGRISGSLKEVIRGPLWAFGLIPILFFTASKLSCVLRRQVGQSKCARMFGDVCINCLILLVVVTLFAVMLVLEDVSASMIDGPYVGQLDMLLFTVLVFLLTWLLFRCASISIGAEPQQAQTSLQKEPDPRVLGASSMDRNSSAEETDAPAASWQNSSKGSKATRQQL</sequence>
<accession>A0A812IIK9</accession>
<feature type="transmembrane region" description="Helical" evidence="2">
    <location>
        <begin position="146"/>
        <end position="164"/>
    </location>
</feature>